<evidence type="ECO:0000256" key="14">
    <source>
        <dbReference type="ARBA" id="ARBA00023316"/>
    </source>
</evidence>
<keyword evidence="14" id="KW-0961">Cell wall biogenesis/degradation</keyword>
<dbReference type="PANTHER" id="PTHR32282">
    <property type="entry name" value="BINDING PROTEIN TRANSPEPTIDASE, PUTATIVE-RELATED"/>
    <property type="match status" value="1"/>
</dbReference>
<dbReference type="GO" id="GO:0005886">
    <property type="term" value="C:plasma membrane"/>
    <property type="evidence" value="ECO:0007669"/>
    <property type="project" value="UniProtKB-SubCell"/>
</dbReference>
<evidence type="ECO:0000259" key="19">
    <source>
        <dbReference type="Pfam" id="PF00912"/>
    </source>
</evidence>
<keyword evidence="13" id="KW-0511">Multifunctional enzyme</keyword>
<dbReference type="SUPFAM" id="SSF56601">
    <property type="entry name" value="beta-lactamase/transpeptidase-like"/>
    <property type="match status" value="1"/>
</dbReference>
<dbReference type="Pfam" id="PF00905">
    <property type="entry name" value="Transpeptidase"/>
    <property type="match status" value="1"/>
</dbReference>
<gene>
    <name evidence="20" type="ORF">FG383_15440</name>
</gene>
<keyword evidence="12 17" id="KW-0472">Membrane</keyword>
<keyword evidence="6" id="KW-0645">Protease</keyword>
<evidence type="ECO:0000256" key="17">
    <source>
        <dbReference type="SAM" id="Phobius"/>
    </source>
</evidence>
<dbReference type="GO" id="GO:0030288">
    <property type="term" value="C:outer membrane-bounded periplasmic space"/>
    <property type="evidence" value="ECO:0007669"/>
    <property type="project" value="TreeGrafter"/>
</dbReference>
<keyword evidence="17" id="KW-0812">Transmembrane</keyword>
<dbReference type="PANTHER" id="PTHR32282:SF11">
    <property type="entry name" value="PENICILLIN-BINDING PROTEIN 1B"/>
    <property type="match status" value="1"/>
</dbReference>
<comment type="catalytic activity">
    <reaction evidence="16">
        <text>[GlcNAc-(1-&gt;4)-Mur2Ac(oyl-L-Ala-gamma-D-Glu-L-Lys-D-Ala-D-Ala)](n)-di-trans,octa-cis-undecaprenyl diphosphate + beta-D-GlcNAc-(1-&gt;4)-Mur2Ac(oyl-L-Ala-gamma-D-Glu-L-Lys-D-Ala-D-Ala)-di-trans,octa-cis-undecaprenyl diphosphate = [GlcNAc-(1-&gt;4)-Mur2Ac(oyl-L-Ala-gamma-D-Glu-L-Lys-D-Ala-D-Ala)](n+1)-di-trans,octa-cis-undecaprenyl diphosphate + di-trans,octa-cis-undecaprenyl diphosphate + H(+)</text>
        <dbReference type="Rhea" id="RHEA:23708"/>
        <dbReference type="Rhea" id="RHEA-COMP:9602"/>
        <dbReference type="Rhea" id="RHEA-COMP:9603"/>
        <dbReference type="ChEBI" id="CHEBI:15378"/>
        <dbReference type="ChEBI" id="CHEBI:58405"/>
        <dbReference type="ChEBI" id="CHEBI:60033"/>
        <dbReference type="ChEBI" id="CHEBI:78435"/>
        <dbReference type="EC" id="2.4.99.28"/>
    </reaction>
</comment>
<dbReference type="GO" id="GO:0008658">
    <property type="term" value="F:penicillin binding"/>
    <property type="evidence" value="ECO:0007669"/>
    <property type="project" value="InterPro"/>
</dbReference>
<evidence type="ECO:0000256" key="11">
    <source>
        <dbReference type="ARBA" id="ARBA00022984"/>
    </source>
</evidence>
<dbReference type="AlphaFoldDB" id="A0A544SXJ4"/>
<accession>A0A544SXJ4</accession>
<dbReference type="OrthoDB" id="9766909at2"/>
<evidence type="ECO:0000256" key="7">
    <source>
        <dbReference type="ARBA" id="ARBA00022676"/>
    </source>
</evidence>
<dbReference type="InterPro" id="IPR012338">
    <property type="entry name" value="Beta-lactam/transpept-like"/>
</dbReference>
<dbReference type="InterPro" id="IPR023346">
    <property type="entry name" value="Lysozyme-like_dom_sf"/>
</dbReference>
<evidence type="ECO:0000256" key="5">
    <source>
        <dbReference type="ARBA" id="ARBA00022645"/>
    </source>
</evidence>
<evidence type="ECO:0000256" key="16">
    <source>
        <dbReference type="ARBA" id="ARBA00049902"/>
    </source>
</evidence>
<dbReference type="SUPFAM" id="SSF53955">
    <property type="entry name" value="Lysozyme-like"/>
    <property type="match status" value="1"/>
</dbReference>
<dbReference type="FunFam" id="1.10.3810.10:FF:000001">
    <property type="entry name" value="Penicillin-binding protein 1A"/>
    <property type="match status" value="1"/>
</dbReference>
<comment type="caution">
    <text evidence="20">The sequence shown here is derived from an EMBL/GenBank/DDBJ whole genome shotgun (WGS) entry which is preliminary data.</text>
</comment>
<dbReference type="InterPro" id="IPR001460">
    <property type="entry name" value="PCN-bd_Tpept"/>
</dbReference>
<evidence type="ECO:0000256" key="10">
    <source>
        <dbReference type="ARBA" id="ARBA00022960"/>
    </source>
</evidence>
<comment type="subcellular location">
    <subcellularLocation>
        <location evidence="1">Cell membrane</location>
    </subcellularLocation>
</comment>
<keyword evidence="9" id="KW-0378">Hydrolase</keyword>
<evidence type="ECO:0000256" key="4">
    <source>
        <dbReference type="ARBA" id="ARBA00022475"/>
    </source>
</evidence>
<keyword evidence="11" id="KW-0573">Peptidoglycan synthesis</keyword>
<evidence type="ECO:0000256" key="13">
    <source>
        <dbReference type="ARBA" id="ARBA00023268"/>
    </source>
</evidence>
<sequence>MRQAIGFIIILLCFPFIWFLYSFIHTEILVASSYKDNLATSIQLSSPPISSPIVLLDEDGQVFTEDYIEWRDPLPLEYIPLFVQELFIQSEDVEFYQHIGFNFSAIFRAVFANAIANSKEQGASTITQQLVRLRYLTTEKTYERKVTELLYAYEMEKQSTKEEILSNYLNEIYFGNQVYGIGAAATYYFSRPLNELTEAELAFISAIPNNPTRYDPLVNFDAVKKRQELLIDVLVKNEKIAATDGEILKAAPIVLHTKTKTQLYPAYSTYVVEELKNLIALKEGFTEKIAHAQNEQHKQHFEKGLQTRVNEIGTQGITIYTALDPVKQQKDEKYVNDLLRRTADLQAATAVINNETREIISLYGGKNYKKFDFHRAFQAVRQPGSAFKPLLVYAPLFETTSLTPRNMIHAGKLCIGTYCPQNYGGAIYGNVTIQQAFRSSYNTPAVRLLQTTGIETAFDKLAPFQFNHIVDEDHSYAAALGGLTKGVTPLEMADAYTSFINGMYKPAHAIRKVVDKNGDILYEWNEEKQEVWSPKTVQTMRNLLQDVVTNGTGKGISVQSSYVGAKTGTTNDYVDYWIAGLSYTYTSTVWIGYDMPKNMKPIESKKIHHSIFNQIMKKH</sequence>
<evidence type="ECO:0000256" key="12">
    <source>
        <dbReference type="ARBA" id="ARBA00023136"/>
    </source>
</evidence>
<evidence type="ECO:0000259" key="18">
    <source>
        <dbReference type="Pfam" id="PF00905"/>
    </source>
</evidence>
<evidence type="ECO:0000313" key="21">
    <source>
        <dbReference type="Proteomes" id="UP000318937"/>
    </source>
</evidence>
<dbReference type="Gene3D" id="1.10.3810.10">
    <property type="entry name" value="Biosynthetic peptidoglycan transglycosylase-like"/>
    <property type="match status" value="1"/>
</dbReference>
<dbReference type="InterPro" id="IPR001264">
    <property type="entry name" value="Glyco_trans_51"/>
</dbReference>
<dbReference type="Pfam" id="PF00912">
    <property type="entry name" value="Transgly"/>
    <property type="match status" value="1"/>
</dbReference>
<comment type="catalytic activity">
    <reaction evidence="15">
        <text>Preferential cleavage: (Ac)2-L-Lys-D-Ala-|-D-Ala. Also transpeptidation of peptidyl-alanyl moieties that are N-acyl substituents of D-alanine.</text>
        <dbReference type="EC" id="3.4.16.4"/>
    </reaction>
</comment>
<keyword evidence="5" id="KW-0121">Carboxypeptidase</keyword>
<evidence type="ECO:0000256" key="15">
    <source>
        <dbReference type="ARBA" id="ARBA00034000"/>
    </source>
</evidence>
<evidence type="ECO:0000313" key="20">
    <source>
        <dbReference type="EMBL" id="TQR09847.1"/>
    </source>
</evidence>
<protein>
    <submittedName>
        <fullName evidence="20">Penicillin-binding protein</fullName>
    </submittedName>
</protein>
<dbReference type="RefSeq" id="WP_142608287.1">
    <property type="nucleotide sequence ID" value="NZ_VDGG01000037.1"/>
</dbReference>
<keyword evidence="17" id="KW-1133">Transmembrane helix</keyword>
<comment type="similarity">
    <text evidence="3">In the N-terminal section; belongs to the glycosyltransferase 51 family.</text>
</comment>
<dbReference type="InterPro" id="IPR036950">
    <property type="entry name" value="PBP_transglycosylase"/>
</dbReference>
<proteinExistence type="inferred from homology"/>
<feature type="domain" description="Penicillin-binding protein transpeptidase" evidence="18">
    <location>
        <begin position="349"/>
        <end position="617"/>
    </location>
</feature>
<keyword evidence="4" id="KW-1003">Cell membrane</keyword>
<reference evidence="20 21" key="1">
    <citation type="submission" date="2019-05" db="EMBL/GenBank/DDBJ databases">
        <title>Psychrobacillus vulpis sp. nov., a new species isolated from feces of a red fox that inhabits in The Tablas de Daimiel Natural Park, Albacete, Spain.</title>
        <authorList>
            <person name="Rodriguez M."/>
            <person name="Reina J.C."/>
            <person name="Bejar V."/>
            <person name="Llamas I."/>
        </authorList>
    </citation>
    <scope>NUCLEOTIDE SEQUENCE [LARGE SCALE GENOMIC DNA]</scope>
    <source>
        <strain evidence="20 21">NHI-2</strain>
    </source>
</reference>
<evidence type="ECO:0000256" key="8">
    <source>
        <dbReference type="ARBA" id="ARBA00022679"/>
    </source>
</evidence>
<dbReference type="InterPro" id="IPR050396">
    <property type="entry name" value="Glycosyltr_51/Transpeptidase"/>
</dbReference>
<feature type="domain" description="Glycosyl transferase family 51" evidence="19">
    <location>
        <begin position="68"/>
        <end position="232"/>
    </location>
</feature>
<dbReference type="GO" id="GO:0071555">
    <property type="term" value="P:cell wall organization"/>
    <property type="evidence" value="ECO:0007669"/>
    <property type="project" value="UniProtKB-KW"/>
</dbReference>
<keyword evidence="8" id="KW-0808">Transferase</keyword>
<dbReference type="GO" id="GO:0006508">
    <property type="term" value="P:proteolysis"/>
    <property type="evidence" value="ECO:0007669"/>
    <property type="project" value="UniProtKB-KW"/>
</dbReference>
<name>A0A544SXJ4_9BACI</name>
<keyword evidence="21" id="KW-1185">Reference proteome</keyword>
<dbReference type="Proteomes" id="UP000318937">
    <property type="component" value="Unassembled WGS sequence"/>
</dbReference>
<evidence type="ECO:0000256" key="1">
    <source>
        <dbReference type="ARBA" id="ARBA00004236"/>
    </source>
</evidence>
<dbReference type="GO" id="GO:0009252">
    <property type="term" value="P:peptidoglycan biosynthetic process"/>
    <property type="evidence" value="ECO:0007669"/>
    <property type="project" value="UniProtKB-KW"/>
</dbReference>
<dbReference type="GO" id="GO:0008955">
    <property type="term" value="F:peptidoglycan glycosyltransferase activity"/>
    <property type="evidence" value="ECO:0007669"/>
    <property type="project" value="UniProtKB-EC"/>
</dbReference>
<organism evidence="20 21">
    <name type="scientific">Psychrobacillus soli</name>
    <dbReference type="NCBI Taxonomy" id="1543965"/>
    <lineage>
        <taxon>Bacteria</taxon>
        <taxon>Bacillati</taxon>
        <taxon>Bacillota</taxon>
        <taxon>Bacilli</taxon>
        <taxon>Bacillales</taxon>
        <taxon>Bacillaceae</taxon>
        <taxon>Psychrobacillus</taxon>
    </lineage>
</organism>
<dbReference type="GO" id="GO:0008360">
    <property type="term" value="P:regulation of cell shape"/>
    <property type="evidence" value="ECO:0007669"/>
    <property type="project" value="UniProtKB-KW"/>
</dbReference>
<dbReference type="GO" id="GO:0009002">
    <property type="term" value="F:serine-type D-Ala-D-Ala carboxypeptidase activity"/>
    <property type="evidence" value="ECO:0007669"/>
    <property type="project" value="UniProtKB-EC"/>
</dbReference>
<keyword evidence="7" id="KW-0328">Glycosyltransferase</keyword>
<evidence type="ECO:0000256" key="6">
    <source>
        <dbReference type="ARBA" id="ARBA00022670"/>
    </source>
</evidence>
<evidence type="ECO:0000256" key="3">
    <source>
        <dbReference type="ARBA" id="ARBA00007739"/>
    </source>
</evidence>
<dbReference type="EMBL" id="VDGG01000037">
    <property type="protein sequence ID" value="TQR09847.1"/>
    <property type="molecule type" value="Genomic_DNA"/>
</dbReference>
<keyword evidence="10" id="KW-0133">Cell shape</keyword>
<dbReference type="Gene3D" id="3.40.710.10">
    <property type="entry name" value="DD-peptidase/beta-lactamase superfamily"/>
    <property type="match status" value="1"/>
</dbReference>
<comment type="similarity">
    <text evidence="2">In the C-terminal section; belongs to the transpeptidase family.</text>
</comment>
<evidence type="ECO:0000256" key="9">
    <source>
        <dbReference type="ARBA" id="ARBA00022801"/>
    </source>
</evidence>
<feature type="transmembrane region" description="Helical" evidence="17">
    <location>
        <begin position="7"/>
        <end position="24"/>
    </location>
</feature>
<evidence type="ECO:0000256" key="2">
    <source>
        <dbReference type="ARBA" id="ARBA00007090"/>
    </source>
</evidence>